<evidence type="ECO:0000259" key="5">
    <source>
        <dbReference type="PROSITE" id="PS50932"/>
    </source>
</evidence>
<evidence type="ECO:0000256" key="3">
    <source>
        <dbReference type="ARBA" id="ARBA00023125"/>
    </source>
</evidence>
<dbReference type="GO" id="GO:0000976">
    <property type="term" value="F:transcription cis-regulatory region binding"/>
    <property type="evidence" value="ECO:0007669"/>
    <property type="project" value="TreeGrafter"/>
</dbReference>
<keyword evidence="1" id="KW-0678">Repressor</keyword>
<evidence type="ECO:0000313" key="6">
    <source>
        <dbReference type="EMBL" id="SUJ01661.1"/>
    </source>
</evidence>
<dbReference type="PANTHER" id="PTHR30146">
    <property type="entry name" value="LACI-RELATED TRANSCRIPTIONAL REPRESSOR"/>
    <property type="match status" value="1"/>
</dbReference>
<proteinExistence type="predicted"/>
<keyword evidence="4" id="KW-0804">Transcription</keyword>
<dbReference type="SUPFAM" id="SSF47413">
    <property type="entry name" value="lambda repressor-like DNA-binding domains"/>
    <property type="match status" value="1"/>
</dbReference>
<dbReference type="EMBL" id="UGYZ01000002">
    <property type="protein sequence ID" value="SUJ01661.1"/>
    <property type="molecule type" value="Genomic_DNA"/>
</dbReference>
<keyword evidence="2" id="KW-0805">Transcription regulation</keyword>
<dbReference type="SUPFAM" id="SSF53822">
    <property type="entry name" value="Periplasmic binding protein-like I"/>
    <property type="match status" value="1"/>
</dbReference>
<dbReference type="PROSITE" id="PS00356">
    <property type="entry name" value="HTH_LACI_1"/>
    <property type="match status" value="1"/>
</dbReference>
<name>A0A380BIL1_SPOPA</name>
<evidence type="ECO:0000256" key="4">
    <source>
        <dbReference type="ARBA" id="ARBA00023163"/>
    </source>
</evidence>
<dbReference type="GO" id="GO:0003700">
    <property type="term" value="F:DNA-binding transcription factor activity"/>
    <property type="evidence" value="ECO:0007669"/>
    <property type="project" value="TreeGrafter"/>
</dbReference>
<evidence type="ECO:0000256" key="1">
    <source>
        <dbReference type="ARBA" id="ARBA00022491"/>
    </source>
</evidence>
<accession>A0A380BIL1</accession>
<dbReference type="InterPro" id="IPR001761">
    <property type="entry name" value="Peripla_BP/Lac1_sug-bd_dom"/>
</dbReference>
<dbReference type="Gene3D" id="1.10.260.40">
    <property type="entry name" value="lambda repressor-like DNA-binding domains"/>
    <property type="match status" value="1"/>
</dbReference>
<dbReference type="InterPro" id="IPR000843">
    <property type="entry name" value="HTH_LacI"/>
</dbReference>
<gene>
    <name evidence="6" type="primary">ccpA_1</name>
    <name evidence="6" type="ORF">NCTC4822_01166</name>
</gene>
<protein>
    <submittedName>
        <fullName evidence="6">Glucose-resistance amylase regulator</fullName>
    </submittedName>
</protein>
<dbReference type="OrthoDB" id="9796186at2"/>
<dbReference type="Proteomes" id="UP000254519">
    <property type="component" value="Unassembled WGS sequence"/>
</dbReference>
<feature type="domain" description="HTH lacI-type" evidence="5">
    <location>
        <begin position="2"/>
        <end position="56"/>
    </location>
</feature>
<dbReference type="PRINTS" id="PR00036">
    <property type="entry name" value="HTHLACI"/>
</dbReference>
<dbReference type="InterPro" id="IPR010982">
    <property type="entry name" value="Lambda_DNA-bd_dom_sf"/>
</dbReference>
<evidence type="ECO:0000256" key="2">
    <source>
        <dbReference type="ARBA" id="ARBA00023015"/>
    </source>
</evidence>
<sequence length="323" mass="35885">MATMRDVANEAGVSVATVSRVLNKNGYVSQESELKVIKAIEKLNYKPNAVARALFHKTSKMIGLIVPDITNPFFPELARAVEDVSMIYGYKVLLGNSDGNAEKEQTYLDLFNQKYVDGVIMTGHSSEKHISLHANTPVVVLDRASYSELPTVTSDNYEGARQATKLLIEKGAKNIAHIRGPREITSANDRYRGFIDEIEENNMSYIIEESAFNLAAAEEVAHAFFDKFTQIDGIFCSNDTIAVGFLKVALKRGIQIPEELQIVGFDGVAFGKMVYPELTTIAQPIYDLGAVASRLLIKLIENEEPEQTIYELKTRVIQRGTTR</sequence>
<dbReference type="AlphaFoldDB" id="A0A380BIL1"/>
<dbReference type="Pfam" id="PF00532">
    <property type="entry name" value="Peripla_BP_1"/>
    <property type="match status" value="1"/>
</dbReference>
<keyword evidence="3" id="KW-0238">DNA-binding</keyword>
<dbReference type="SMART" id="SM00354">
    <property type="entry name" value="HTH_LACI"/>
    <property type="match status" value="1"/>
</dbReference>
<reference evidence="6 7" key="1">
    <citation type="submission" date="2018-06" db="EMBL/GenBank/DDBJ databases">
        <authorList>
            <consortium name="Pathogen Informatics"/>
            <person name="Doyle S."/>
        </authorList>
    </citation>
    <scope>NUCLEOTIDE SEQUENCE [LARGE SCALE GENOMIC DNA]</scope>
    <source>
        <strain evidence="7">ATCC 11859 / DSM 33 / NCIB 8841 / NCTC 4822</strain>
    </source>
</reference>
<dbReference type="InterPro" id="IPR028082">
    <property type="entry name" value="Peripla_BP_I"/>
</dbReference>
<dbReference type="RefSeq" id="WP_115360569.1">
    <property type="nucleotide sequence ID" value="NZ_CP038012.1"/>
</dbReference>
<organism evidence="6 7">
    <name type="scientific">Sporosarcina pasteurii</name>
    <name type="common">Bacillus pasteurii</name>
    <dbReference type="NCBI Taxonomy" id="1474"/>
    <lineage>
        <taxon>Bacteria</taxon>
        <taxon>Bacillati</taxon>
        <taxon>Bacillota</taxon>
        <taxon>Bacilli</taxon>
        <taxon>Bacillales</taxon>
        <taxon>Caryophanaceae</taxon>
        <taxon>Sporosarcina</taxon>
    </lineage>
</organism>
<keyword evidence="7" id="KW-1185">Reference proteome</keyword>
<dbReference type="PROSITE" id="PS50932">
    <property type="entry name" value="HTH_LACI_2"/>
    <property type="match status" value="1"/>
</dbReference>
<dbReference type="PANTHER" id="PTHR30146:SF95">
    <property type="entry name" value="RIBOSE OPERON REPRESSOR"/>
    <property type="match status" value="1"/>
</dbReference>
<dbReference type="CDD" id="cd01392">
    <property type="entry name" value="HTH_LacI"/>
    <property type="match status" value="1"/>
</dbReference>
<dbReference type="Pfam" id="PF00356">
    <property type="entry name" value="LacI"/>
    <property type="match status" value="1"/>
</dbReference>
<evidence type="ECO:0000313" key="7">
    <source>
        <dbReference type="Proteomes" id="UP000254519"/>
    </source>
</evidence>
<dbReference type="CDD" id="cd06291">
    <property type="entry name" value="PBP1_Qymf-like"/>
    <property type="match status" value="1"/>
</dbReference>
<dbReference type="Gene3D" id="3.40.50.2300">
    <property type="match status" value="2"/>
</dbReference>